<dbReference type="EMBL" id="NEQV01000004">
    <property type="protein sequence ID" value="PJL28004.1"/>
    <property type="molecule type" value="Genomic_DNA"/>
</dbReference>
<dbReference type="PANTHER" id="PTHR11122:SF13">
    <property type="entry name" value="GLUCOSE-6-PHOSPHATE 1-EPIMERASE"/>
    <property type="match status" value="1"/>
</dbReference>
<name>A0A2J0UAC3_STEMA</name>
<accession>A0A2J0UAC3</accession>
<dbReference type="Proteomes" id="UP000230167">
    <property type="component" value="Unassembled WGS sequence"/>
</dbReference>
<dbReference type="GO" id="GO:0047938">
    <property type="term" value="F:glucose-6-phosphate 1-epimerase activity"/>
    <property type="evidence" value="ECO:0007669"/>
    <property type="project" value="UniProtKB-UniRule"/>
</dbReference>
<dbReference type="SUPFAM" id="SSF74650">
    <property type="entry name" value="Galactose mutarotase-like"/>
    <property type="match status" value="1"/>
</dbReference>
<dbReference type="PANTHER" id="PTHR11122">
    <property type="entry name" value="APOSPORY-ASSOCIATED PROTEIN C-RELATED"/>
    <property type="match status" value="1"/>
</dbReference>
<organism evidence="6 7">
    <name type="scientific">Stenotrophomonas maltophilia</name>
    <name type="common">Pseudomonas maltophilia</name>
    <name type="synonym">Xanthomonas maltophilia</name>
    <dbReference type="NCBI Taxonomy" id="40324"/>
    <lineage>
        <taxon>Bacteria</taxon>
        <taxon>Pseudomonadati</taxon>
        <taxon>Pseudomonadota</taxon>
        <taxon>Gammaproteobacteria</taxon>
        <taxon>Lysobacterales</taxon>
        <taxon>Lysobacteraceae</taxon>
        <taxon>Stenotrophomonas</taxon>
        <taxon>Stenotrophomonas maltophilia group</taxon>
    </lineage>
</organism>
<evidence type="ECO:0000313" key="7">
    <source>
        <dbReference type="Proteomes" id="UP000230167"/>
    </source>
</evidence>
<evidence type="ECO:0000256" key="3">
    <source>
        <dbReference type="ARBA" id="ARBA00023235"/>
    </source>
</evidence>
<dbReference type="EC" id="5.1.3.15" evidence="4"/>
<comment type="catalytic activity">
    <reaction evidence="1">
        <text>alpha-D-glucose 6-phosphate = beta-D-glucose 6-phosphate</text>
        <dbReference type="Rhea" id="RHEA:16249"/>
        <dbReference type="ChEBI" id="CHEBI:58225"/>
        <dbReference type="ChEBI" id="CHEBI:58247"/>
        <dbReference type="EC" id="5.1.3.15"/>
    </reaction>
</comment>
<proteinExistence type="inferred from homology"/>
<dbReference type="OrthoDB" id="9772911at2"/>
<dbReference type="PIRSF" id="PIRSF016020">
    <property type="entry name" value="PHexose_mutarotase"/>
    <property type="match status" value="1"/>
</dbReference>
<evidence type="ECO:0000256" key="2">
    <source>
        <dbReference type="ARBA" id="ARBA00005866"/>
    </source>
</evidence>
<evidence type="ECO:0000256" key="5">
    <source>
        <dbReference type="PIRSR" id="PIRSR016020-1"/>
    </source>
</evidence>
<protein>
    <recommendedName>
        <fullName evidence="4">Putative glucose-6-phosphate 1-epimerase</fullName>
        <ecNumber evidence="4">5.1.3.15</ecNumber>
    </recommendedName>
</protein>
<dbReference type="GO" id="GO:0005975">
    <property type="term" value="P:carbohydrate metabolic process"/>
    <property type="evidence" value="ECO:0007669"/>
    <property type="project" value="InterPro"/>
</dbReference>
<feature type="active site" evidence="5">
    <location>
        <position position="152"/>
    </location>
</feature>
<gene>
    <name evidence="6" type="ORF">B9Y64_12250</name>
</gene>
<dbReference type="GO" id="GO:0030246">
    <property type="term" value="F:carbohydrate binding"/>
    <property type="evidence" value="ECO:0007669"/>
    <property type="project" value="UniProtKB-UniRule"/>
</dbReference>
<dbReference type="Gene3D" id="2.70.98.10">
    <property type="match status" value="1"/>
</dbReference>
<feature type="active site" evidence="5">
    <location>
        <position position="260"/>
    </location>
</feature>
<evidence type="ECO:0000313" key="6">
    <source>
        <dbReference type="EMBL" id="PJL28004.1"/>
    </source>
</evidence>
<comment type="caution">
    <text evidence="6">The sequence shown here is derived from an EMBL/GenBank/DDBJ whole genome shotgun (WGS) entry which is preliminary data.</text>
</comment>
<reference evidence="6 7" key="1">
    <citation type="journal article" date="2017" name="Front. Microbiol.">
        <title>Double-Face Meets the Bacterial World: The Opportunistic Pathogen Stenotrophomonas maltophilia.</title>
        <authorList>
            <person name="Lira F."/>
            <person name="Berg G."/>
            <person name="Martinez J.L."/>
        </authorList>
    </citation>
    <scope>NUCLEOTIDE SEQUENCE [LARGE SCALE GENOMIC DNA]</scope>
    <source>
        <strain evidence="6 7">EA1</strain>
    </source>
</reference>
<sequence length="296" mass="32450">MQSSPDISTGLYHGLEAWQIRTPSATAVVSVFGGQLLSFIPEGQPDVLWLSPKRAGLPTPIRGGVPVCWPWFGRQGQSDDVPAHGLVRTARWQLLQAGQDDDGEVELQLAPPSMAGCGLRLQMQLRIGRQLHQQLTTENTSTSPVTFTQALHSYFQVGDARRVEVDGLDGLHYLDKYEDDAQLRQQQGPWSLRDPRDPGRSDRIYTGAGGHYVLRDPVLQRRIEIRSEGSHTLVAWNPGREAAAKMADVGDGWHDYVCLEVANAGPEQITLAPGARHQLVQVLASEPLQAVTGSSE</sequence>
<dbReference type="AlphaFoldDB" id="A0A2J0UAC3"/>
<evidence type="ECO:0000256" key="1">
    <source>
        <dbReference type="ARBA" id="ARBA00001096"/>
    </source>
</evidence>
<dbReference type="InterPro" id="IPR014718">
    <property type="entry name" value="GH-type_carb-bd"/>
</dbReference>
<keyword evidence="3 4" id="KW-0413">Isomerase</keyword>
<dbReference type="CDD" id="cd09020">
    <property type="entry name" value="D-hex-6-P-epi_like"/>
    <property type="match status" value="1"/>
</dbReference>
<dbReference type="InterPro" id="IPR008183">
    <property type="entry name" value="Aldose_1/G6P_1-epimerase"/>
</dbReference>
<comment type="similarity">
    <text evidence="2 4">Belongs to the glucose-6-phosphate 1-epimerase family.</text>
</comment>
<evidence type="ECO:0000256" key="4">
    <source>
        <dbReference type="PIRNR" id="PIRNR016020"/>
    </source>
</evidence>
<dbReference type="InterPro" id="IPR025532">
    <property type="entry name" value="G6P_1-epimerase"/>
</dbReference>
<dbReference type="InterPro" id="IPR011013">
    <property type="entry name" value="Gal_mutarotase_sf_dom"/>
</dbReference>
<dbReference type="Pfam" id="PF01263">
    <property type="entry name" value="Aldose_epim"/>
    <property type="match status" value="1"/>
</dbReference>
<dbReference type="RefSeq" id="WP_100440964.1">
    <property type="nucleotide sequence ID" value="NZ_CBCPIZ010000048.1"/>
</dbReference>